<dbReference type="OrthoDB" id="3269405at2759"/>
<feature type="region of interest" description="Disordered" evidence="1">
    <location>
        <begin position="424"/>
        <end position="454"/>
    </location>
</feature>
<keyword evidence="3" id="KW-1185">Reference proteome</keyword>
<evidence type="ECO:0000313" key="2">
    <source>
        <dbReference type="EMBL" id="PPQ90765.1"/>
    </source>
</evidence>
<feature type="compositionally biased region" description="Polar residues" evidence="1">
    <location>
        <begin position="1"/>
        <end position="33"/>
    </location>
</feature>
<feature type="region of interest" description="Disordered" evidence="1">
    <location>
        <begin position="161"/>
        <end position="206"/>
    </location>
</feature>
<accession>A0A409XJ13</accession>
<proteinExistence type="predicted"/>
<name>A0A409XJ13_PSICY</name>
<gene>
    <name evidence="2" type="ORF">CVT25_010154</name>
</gene>
<feature type="compositionally biased region" description="Polar residues" evidence="1">
    <location>
        <begin position="166"/>
        <end position="176"/>
    </location>
</feature>
<reference evidence="2 3" key="1">
    <citation type="journal article" date="2018" name="Evol. Lett.">
        <title>Horizontal gene cluster transfer increased hallucinogenic mushroom diversity.</title>
        <authorList>
            <person name="Reynolds H.T."/>
            <person name="Vijayakumar V."/>
            <person name="Gluck-Thaler E."/>
            <person name="Korotkin H.B."/>
            <person name="Matheny P.B."/>
            <person name="Slot J.C."/>
        </authorList>
    </citation>
    <scope>NUCLEOTIDE SEQUENCE [LARGE SCALE GENOMIC DNA]</scope>
    <source>
        <strain evidence="2 3">2631</strain>
    </source>
</reference>
<evidence type="ECO:0000256" key="1">
    <source>
        <dbReference type="SAM" id="MobiDB-lite"/>
    </source>
</evidence>
<protein>
    <submittedName>
        <fullName evidence="2">Uncharacterized protein</fullName>
    </submittedName>
</protein>
<feature type="compositionally biased region" description="Low complexity" evidence="1">
    <location>
        <begin position="177"/>
        <end position="199"/>
    </location>
</feature>
<feature type="compositionally biased region" description="Polar residues" evidence="1">
    <location>
        <begin position="438"/>
        <end position="454"/>
    </location>
</feature>
<comment type="caution">
    <text evidence="2">The sequence shown here is derived from an EMBL/GenBank/DDBJ whole genome shotgun (WGS) entry which is preliminary data.</text>
</comment>
<dbReference type="Proteomes" id="UP000283269">
    <property type="component" value="Unassembled WGS sequence"/>
</dbReference>
<sequence>MISTFNNESTAPKQGRALSSPNHLNHWLSQQQHRPSHHQTPRTMSSNNTNDNESYVCGFASCLCISLRVLTQSQSNHRGEDLAEYTFITHEPNDDYLWPATNPSFNMHLNIQTNGNLSRTSSSPAYSDNWTGYPNYNGHTEQASNSPTYLMNNFSPDSALGPYGVSSKSPHISPTGSDPTLSPLYSSSPHLSPSTPNSSFMPSPTLTEMNMNNLLVLDPQSTIGNPEKPRYTHREQLVKFREAFNLPMEGAGPFIPQPMYKPHTTSDRKRYVEEVMLEGPMFFISEHPEQYGIPLKDALHSRTKKLRDRDMVVFEGRGPSVSIRLEWPGYRQWSRQIPTKDFRSPPQPITLAKLAKNVAKCVQRFMTDRKSLPMEEEADHRWKIGDGPNDIKLEDLILVSIHHVSLGSWQPQLRLVRPLRQQRHGHSLSLPHMPPTPMTASNASPSTIPFSQLS</sequence>
<dbReference type="InParanoid" id="A0A409XJ13"/>
<dbReference type="EMBL" id="NHYD01001548">
    <property type="protein sequence ID" value="PPQ90765.1"/>
    <property type="molecule type" value="Genomic_DNA"/>
</dbReference>
<feature type="region of interest" description="Disordered" evidence="1">
    <location>
        <begin position="1"/>
        <end position="49"/>
    </location>
</feature>
<dbReference type="AlphaFoldDB" id="A0A409XJ13"/>
<evidence type="ECO:0000313" key="3">
    <source>
        <dbReference type="Proteomes" id="UP000283269"/>
    </source>
</evidence>
<organism evidence="2 3">
    <name type="scientific">Psilocybe cyanescens</name>
    <dbReference type="NCBI Taxonomy" id="93625"/>
    <lineage>
        <taxon>Eukaryota</taxon>
        <taxon>Fungi</taxon>
        <taxon>Dikarya</taxon>
        <taxon>Basidiomycota</taxon>
        <taxon>Agaricomycotina</taxon>
        <taxon>Agaricomycetes</taxon>
        <taxon>Agaricomycetidae</taxon>
        <taxon>Agaricales</taxon>
        <taxon>Agaricineae</taxon>
        <taxon>Strophariaceae</taxon>
        <taxon>Psilocybe</taxon>
    </lineage>
</organism>